<feature type="domain" description="Exostosin GT47" evidence="3">
    <location>
        <begin position="49"/>
        <end position="406"/>
    </location>
</feature>
<protein>
    <submittedName>
        <fullName evidence="4">Hypp3952 protein</fullName>
    </submittedName>
</protein>
<dbReference type="GO" id="GO:0015012">
    <property type="term" value="P:heparan sulfate proteoglycan biosynthetic process"/>
    <property type="evidence" value="ECO:0007669"/>
    <property type="project" value="UniProtKB-ARBA"/>
</dbReference>
<evidence type="ECO:0000313" key="5">
    <source>
        <dbReference type="Proteomes" id="UP000838412"/>
    </source>
</evidence>
<feature type="region of interest" description="Disordered" evidence="2">
    <location>
        <begin position="293"/>
        <end position="313"/>
    </location>
</feature>
<sequence>MCGLRFGRDNNIAMWALRAQNASVLHEAPADGTLDAPSRIQNASAEGTSDFKLYIYELPAEFNRNIVSCVQKAESCFQLGSFGMGPEFARHGDTSYRRTHMFSLEVILHHKAMHSPARTLDPHAADAFYIPYYAGLACFCPGLDAAGLNRRMLSHLTARYPFYGRGRPHLMALGKIEREQWSTDCPLLRLPAARRIVFAGIEEEFTPALRAHFGRRGHPLIVAPYPAFGHFISSGSNNKKVKETLGNKNDVKSAMAGEPASGPRDVFVFLAASSRNAHRIRRTLRPQFHATAQRYSREAGRGPGGGRNEAGRGDGAPVWLLTPECRGDWEGKVVEWMRHSVFCVQPPGDSPTRKSFYDAVACGCVPVTFTLENPVRYPFEQVLNYSDFTVIIDGKDVTERNRTILHILRKIPEQKIKTMQDNLKKVAHLLQYSYPSTVPAEDAFSMVLKEMARRVGVSRRSRIFHLPFESRHVS</sequence>
<name>A0A8K0A3Q4_BRALA</name>
<reference evidence="4" key="1">
    <citation type="submission" date="2022-01" db="EMBL/GenBank/DDBJ databases">
        <authorList>
            <person name="Braso-Vives M."/>
        </authorList>
    </citation>
    <scope>NUCLEOTIDE SEQUENCE</scope>
</reference>
<organism evidence="4 5">
    <name type="scientific">Branchiostoma lanceolatum</name>
    <name type="common">Common lancelet</name>
    <name type="synonym">Amphioxus lanceolatum</name>
    <dbReference type="NCBI Taxonomy" id="7740"/>
    <lineage>
        <taxon>Eukaryota</taxon>
        <taxon>Metazoa</taxon>
        <taxon>Chordata</taxon>
        <taxon>Cephalochordata</taxon>
        <taxon>Leptocardii</taxon>
        <taxon>Amphioxiformes</taxon>
        <taxon>Branchiostomatidae</taxon>
        <taxon>Branchiostoma</taxon>
    </lineage>
</organism>
<dbReference type="AlphaFoldDB" id="A0A8K0A3Q4"/>
<dbReference type="PANTHER" id="PTHR11062:SF281">
    <property type="entry name" value="EXOSTOSIN-LIKE 2"/>
    <property type="match status" value="1"/>
</dbReference>
<evidence type="ECO:0000256" key="2">
    <source>
        <dbReference type="SAM" id="MobiDB-lite"/>
    </source>
</evidence>
<keyword evidence="5" id="KW-1185">Reference proteome</keyword>
<comment type="similarity">
    <text evidence="1">Belongs to the glycosyltransferase 47 family.</text>
</comment>
<dbReference type="GO" id="GO:0016757">
    <property type="term" value="F:glycosyltransferase activity"/>
    <property type="evidence" value="ECO:0007669"/>
    <property type="project" value="InterPro"/>
</dbReference>
<dbReference type="PANTHER" id="PTHR11062">
    <property type="entry name" value="EXOSTOSIN HEPARAN SULFATE GLYCOSYLTRANSFERASE -RELATED"/>
    <property type="match status" value="1"/>
</dbReference>
<accession>A0A8K0A3Q4</accession>
<proteinExistence type="inferred from homology"/>
<dbReference type="InterPro" id="IPR004263">
    <property type="entry name" value="Exostosin"/>
</dbReference>
<evidence type="ECO:0000313" key="4">
    <source>
        <dbReference type="EMBL" id="CAH1268717.1"/>
    </source>
</evidence>
<evidence type="ECO:0000256" key="1">
    <source>
        <dbReference type="ARBA" id="ARBA00010271"/>
    </source>
</evidence>
<evidence type="ECO:0000259" key="3">
    <source>
        <dbReference type="Pfam" id="PF03016"/>
    </source>
</evidence>
<gene>
    <name evidence="4" type="primary">Hypp3952</name>
    <name evidence="4" type="ORF">BLAG_LOCUS21544</name>
</gene>
<dbReference type="EMBL" id="OV696691">
    <property type="protein sequence ID" value="CAH1268717.1"/>
    <property type="molecule type" value="Genomic_DNA"/>
</dbReference>
<dbReference type="OrthoDB" id="1924787at2759"/>
<dbReference type="Proteomes" id="UP000838412">
    <property type="component" value="Chromosome 6"/>
</dbReference>
<dbReference type="InterPro" id="IPR040911">
    <property type="entry name" value="Exostosin_GT47"/>
</dbReference>
<dbReference type="Pfam" id="PF03016">
    <property type="entry name" value="Exostosin_GT47"/>
    <property type="match status" value="1"/>
</dbReference>